<reference evidence="2 3" key="1">
    <citation type="submission" date="2019-08" db="EMBL/GenBank/DDBJ databases">
        <authorList>
            <person name="Grouzdev D."/>
            <person name="Tikhonova E."/>
            <person name="Kravchenko I."/>
        </authorList>
    </citation>
    <scope>NUCLEOTIDE SEQUENCE [LARGE SCALE GENOMIC DNA]</scope>
    <source>
        <strain evidence="2 3">59b</strain>
    </source>
</reference>
<sequence length="458" mass="51342">MIVVLGAGLTGLSFSHHAGHDRCLVLEESTRPLGLVRTERTDGAFWDIGPHVSFTKHAYVRHLQQVGCAGRQRSFQALISNHYRGNWISHPAQSHLYQMEPGLRQACLSSVQAIRALPAKEPAHYGDWLERAFGPEFTRVFAAAYTRKYWTVEPEEMTVSWIGRRIFYPDLEQIERGAEGPLPYDTHYITRIRYPQAGGYASYFSHLAEGANIRYGARVERIDLERREVTTADGTVHPYSRLVSTIPLDRFVEATPQAGDEVRAAARRLARTDLSLVNVLVPHPPTRPESWLYVYDEEFLSTRITLTTNLSPEVTPPGTCGLQVEVYAGPTRPLLLEGQALVDRVVEELTAMGLIAPGTDRESIRAGLVSQPYANVLFDHAREAALDSILDWLSGYGLEREEDDLDPVIDWERARPLSGPLLLGGRFAQWKYLWSDDCTLRGAQMAGLSPASLNTDYE</sequence>
<dbReference type="AlphaFoldDB" id="A0A5A9GGS9"/>
<feature type="domain" description="Amine oxidase" evidence="1">
    <location>
        <begin position="17"/>
        <end position="352"/>
    </location>
</feature>
<dbReference type="SUPFAM" id="SSF51905">
    <property type="entry name" value="FAD/NAD(P)-binding domain"/>
    <property type="match status" value="1"/>
</dbReference>
<evidence type="ECO:0000313" key="3">
    <source>
        <dbReference type="Proteomes" id="UP000324927"/>
    </source>
</evidence>
<dbReference type="PANTHER" id="PTHR21197:SF0">
    <property type="entry name" value="UDP-GALACTOPYRANOSE MUTASE"/>
    <property type="match status" value="1"/>
</dbReference>
<comment type="caution">
    <text evidence="2">The sequence shown here is derived from an EMBL/GenBank/DDBJ whole genome shotgun (WGS) entry which is preliminary data.</text>
</comment>
<protein>
    <recommendedName>
        <fullName evidence="1">Amine oxidase domain-containing protein</fullName>
    </recommendedName>
</protein>
<dbReference type="RefSeq" id="WP_149233374.1">
    <property type="nucleotide sequence ID" value="NZ_JALJXJ010000024.1"/>
</dbReference>
<organism evidence="2 3">
    <name type="scientific">Azospirillum lipoferum</name>
    <dbReference type="NCBI Taxonomy" id="193"/>
    <lineage>
        <taxon>Bacteria</taxon>
        <taxon>Pseudomonadati</taxon>
        <taxon>Pseudomonadota</taxon>
        <taxon>Alphaproteobacteria</taxon>
        <taxon>Rhodospirillales</taxon>
        <taxon>Azospirillaceae</taxon>
        <taxon>Azospirillum</taxon>
    </lineage>
</organism>
<evidence type="ECO:0000313" key="2">
    <source>
        <dbReference type="EMBL" id="KAA0593708.1"/>
    </source>
</evidence>
<dbReference type="PANTHER" id="PTHR21197">
    <property type="entry name" value="UDP-GALACTOPYRANOSE MUTASE"/>
    <property type="match status" value="1"/>
</dbReference>
<dbReference type="Gene3D" id="3.50.50.60">
    <property type="entry name" value="FAD/NAD(P)-binding domain"/>
    <property type="match status" value="1"/>
</dbReference>
<proteinExistence type="predicted"/>
<dbReference type="GO" id="GO:0005829">
    <property type="term" value="C:cytosol"/>
    <property type="evidence" value="ECO:0007669"/>
    <property type="project" value="TreeGrafter"/>
</dbReference>
<dbReference type="GO" id="GO:0050660">
    <property type="term" value="F:flavin adenine dinucleotide binding"/>
    <property type="evidence" value="ECO:0007669"/>
    <property type="project" value="TreeGrafter"/>
</dbReference>
<dbReference type="InterPro" id="IPR002937">
    <property type="entry name" value="Amino_oxidase"/>
</dbReference>
<name>A0A5A9GGS9_AZOLI</name>
<dbReference type="EMBL" id="VTTN01000010">
    <property type="protein sequence ID" value="KAA0593708.1"/>
    <property type="molecule type" value="Genomic_DNA"/>
</dbReference>
<dbReference type="OrthoDB" id="9769600at2"/>
<accession>A0A5A9GGS9</accession>
<dbReference type="GO" id="GO:0008767">
    <property type="term" value="F:UDP-galactopyranose mutase activity"/>
    <property type="evidence" value="ECO:0007669"/>
    <property type="project" value="TreeGrafter"/>
</dbReference>
<gene>
    <name evidence="2" type="ORF">FZ942_22705</name>
</gene>
<dbReference type="GO" id="GO:0016491">
    <property type="term" value="F:oxidoreductase activity"/>
    <property type="evidence" value="ECO:0007669"/>
    <property type="project" value="InterPro"/>
</dbReference>
<keyword evidence="3" id="KW-1185">Reference proteome</keyword>
<dbReference type="Proteomes" id="UP000324927">
    <property type="component" value="Unassembled WGS sequence"/>
</dbReference>
<evidence type="ECO:0000259" key="1">
    <source>
        <dbReference type="Pfam" id="PF01593"/>
    </source>
</evidence>
<dbReference type="Pfam" id="PF01593">
    <property type="entry name" value="Amino_oxidase"/>
    <property type="match status" value="1"/>
</dbReference>
<dbReference type="InterPro" id="IPR036188">
    <property type="entry name" value="FAD/NAD-bd_sf"/>
</dbReference>